<evidence type="ECO:0000313" key="2">
    <source>
        <dbReference type="EMBL" id="QJX00964.1"/>
    </source>
</evidence>
<feature type="transmembrane region" description="Helical" evidence="1">
    <location>
        <begin position="45"/>
        <end position="68"/>
    </location>
</feature>
<sequence length="511" mass="56487">MSTTFNFEELDEATHDYLVAVRTRDGRGAPGVFVASKDSLPGCGLIAGPIIIIGTLLATLTTMFDIVYSDPVRVAVLQTAGLLLGGWLLAAGFRGCKGNRRIAGTWAYVDPLFLYQAYREQITVTAIDEVIEANFTHNYNNNAYQNSTVLIRMSGHQVATVSVANEGRAERMVVFLNYLAWARGPEGGARADLAPATLGGLARYVAKNDHEPLDADNNINFNLIEVDITAVPEEPTRAGRALPSVLPYVFMLVYSVACFLFMAYVINPPFRDDAVYEVVTREPYVEPRFLRVYLVDPRNTRHRDEVTRRLSQFYQAPIDYVSRNAKDPVLRDGMVKILESIRTVDQPVVSIRVTEVNTPAGRGANKTDREHKLRADFATGVGDEFSKQPWGQPLRPPQGAEFTEPMPPLGQQMIAFVEPPEGAEQVHFDITYTIEPAGTDGMLRLSVVMEIRTSIEDKKPTARSEFTMSNTFDAESLDAQVALLKRDLLTRTVGVVNANPPPGFVLPGAKF</sequence>
<keyword evidence="1" id="KW-0472">Membrane</keyword>
<proteinExistence type="predicted"/>
<organism evidence="2 3">
    <name type="scientific">Frigoriglobus tundricola</name>
    <dbReference type="NCBI Taxonomy" id="2774151"/>
    <lineage>
        <taxon>Bacteria</taxon>
        <taxon>Pseudomonadati</taxon>
        <taxon>Planctomycetota</taxon>
        <taxon>Planctomycetia</taxon>
        <taxon>Gemmatales</taxon>
        <taxon>Gemmataceae</taxon>
        <taxon>Frigoriglobus</taxon>
    </lineage>
</organism>
<dbReference type="Proteomes" id="UP000503447">
    <property type="component" value="Chromosome"/>
</dbReference>
<name>A0A6M5Z6C5_9BACT</name>
<gene>
    <name evidence="2" type="ORF">FTUN_8602</name>
</gene>
<dbReference type="RefSeq" id="WP_171475606.1">
    <property type="nucleotide sequence ID" value="NZ_CP053452.2"/>
</dbReference>
<feature type="transmembrane region" description="Helical" evidence="1">
    <location>
        <begin position="245"/>
        <end position="266"/>
    </location>
</feature>
<dbReference type="KEGG" id="ftj:FTUN_8602"/>
<dbReference type="EMBL" id="CP053452">
    <property type="protein sequence ID" value="QJX00964.1"/>
    <property type="molecule type" value="Genomic_DNA"/>
</dbReference>
<reference evidence="3" key="1">
    <citation type="submission" date="2020-05" db="EMBL/GenBank/DDBJ databases">
        <title>Frigoriglobus tundricola gen. nov., sp. nov., a psychrotolerant cellulolytic planctomycete of the family Gemmataceae with two divergent copies of 16S rRNA gene.</title>
        <authorList>
            <person name="Kulichevskaya I.S."/>
            <person name="Ivanova A.A."/>
            <person name="Naumoff D.G."/>
            <person name="Beletsky A.V."/>
            <person name="Rijpstra W.I.C."/>
            <person name="Sinninghe Damste J.S."/>
            <person name="Mardanov A.V."/>
            <person name="Ravin N.V."/>
            <person name="Dedysh S.N."/>
        </authorList>
    </citation>
    <scope>NUCLEOTIDE SEQUENCE [LARGE SCALE GENOMIC DNA]</scope>
    <source>
        <strain evidence="3">PL17</strain>
    </source>
</reference>
<evidence type="ECO:0000256" key="1">
    <source>
        <dbReference type="SAM" id="Phobius"/>
    </source>
</evidence>
<keyword evidence="1" id="KW-0812">Transmembrane</keyword>
<evidence type="ECO:0000313" key="3">
    <source>
        <dbReference type="Proteomes" id="UP000503447"/>
    </source>
</evidence>
<dbReference type="AlphaFoldDB" id="A0A6M5Z6C5"/>
<protein>
    <submittedName>
        <fullName evidence="2">Uncharacterized protein</fullName>
    </submittedName>
</protein>
<feature type="transmembrane region" description="Helical" evidence="1">
    <location>
        <begin position="74"/>
        <end position="93"/>
    </location>
</feature>
<keyword evidence="1" id="KW-1133">Transmembrane helix</keyword>
<accession>A0A6M5Z6C5</accession>
<keyword evidence="3" id="KW-1185">Reference proteome</keyword>